<keyword evidence="7" id="KW-0648">Protein biosynthesis</keyword>
<dbReference type="InterPro" id="IPR006195">
    <property type="entry name" value="aa-tRNA-synth_II"/>
</dbReference>
<evidence type="ECO:0000256" key="9">
    <source>
        <dbReference type="ARBA" id="ARBA00023128"/>
    </source>
</evidence>
<evidence type="ECO:0000313" key="16">
    <source>
        <dbReference type="Proteomes" id="UP000078348"/>
    </source>
</evidence>
<dbReference type="InterPro" id="IPR036690">
    <property type="entry name" value="Fdx_antiC-bd_sf"/>
</dbReference>
<dbReference type="InterPro" id="IPR045864">
    <property type="entry name" value="aa-tRNA-synth_II/BPL/LPL"/>
</dbReference>
<dbReference type="EC" id="6.1.1.20" evidence="3"/>
<evidence type="ECO:0000259" key="13">
    <source>
        <dbReference type="PROSITE" id="PS50862"/>
    </source>
</evidence>
<comment type="caution">
    <text evidence="15">The sequence shown here is derived from an EMBL/GenBank/DDBJ whole genome shotgun (WGS) entry which is preliminary data.</text>
</comment>
<keyword evidence="10 15" id="KW-0030">Aminoacyl-tRNA synthetase</keyword>
<dbReference type="FunFam" id="3.30.70.380:FF:000002">
    <property type="entry name" value="phenylalanine--tRNA ligase, mitochondrial"/>
    <property type="match status" value="1"/>
</dbReference>
<reference evidence="15 16" key="1">
    <citation type="submission" date="2016-05" db="EMBL/GenBank/DDBJ databases">
        <title>Nuclear genome of Blastocystis sp. subtype 1 NandII.</title>
        <authorList>
            <person name="Gentekaki E."/>
            <person name="Curtis B."/>
            <person name="Stairs C."/>
            <person name="Eme L."/>
            <person name="Herman E."/>
            <person name="Klimes V."/>
            <person name="Arias M.C."/>
            <person name="Elias M."/>
            <person name="Hilliou F."/>
            <person name="Klute M."/>
            <person name="Malik S.-B."/>
            <person name="Pightling A."/>
            <person name="Rachubinski R."/>
            <person name="Salas D."/>
            <person name="Schlacht A."/>
            <person name="Suga H."/>
            <person name="Archibald J."/>
            <person name="Ball S.G."/>
            <person name="Clark G."/>
            <person name="Dacks J."/>
            <person name="Van Der Giezen M."/>
            <person name="Tsaousis A."/>
            <person name="Roger A."/>
        </authorList>
    </citation>
    <scope>NUCLEOTIDE SEQUENCE [LARGE SCALE GENOMIC DNA]</scope>
    <source>
        <strain evidence="16">ATCC 50177 / NandII</strain>
    </source>
</reference>
<keyword evidence="8" id="KW-0809">Transit peptide</keyword>
<protein>
    <recommendedName>
        <fullName evidence="3">phenylalanine--tRNA ligase</fullName>
        <ecNumber evidence="3">6.1.1.20</ecNumber>
    </recommendedName>
    <alternativeName>
        <fullName evidence="11">Phenylalanyl-tRNA synthetase</fullName>
    </alternativeName>
</protein>
<feature type="domain" description="FDX-ACB" evidence="14">
    <location>
        <begin position="307"/>
        <end position="403"/>
    </location>
</feature>
<dbReference type="PANTHER" id="PTHR11538">
    <property type="entry name" value="PHENYLALANYL-TRNA SYNTHETASE"/>
    <property type="match status" value="1"/>
</dbReference>
<dbReference type="GO" id="GO:0004826">
    <property type="term" value="F:phenylalanine-tRNA ligase activity"/>
    <property type="evidence" value="ECO:0007669"/>
    <property type="project" value="UniProtKB-EC"/>
</dbReference>
<evidence type="ECO:0000256" key="8">
    <source>
        <dbReference type="ARBA" id="ARBA00022946"/>
    </source>
</evidence>
<dbReference type="PROSITE" id="PS51447">
    <property type="entry name" value="FDX_ACB"/>
    <property type="match status" value="1"/>
</dbReference>
<comment type="similarity">
    <text evidence="2">Belongs to the class-II aminoacyl-tRNA synthetase family.</text>
</comment>
<dbReference type="Pfam" id="PF03147">
    <property type="entry name" value="FDX-ACB"/>
    <property type="match status" value="1"/>
</dbReference>
<evidence type="ECO:0000256" key="7">
    <source>
        <dbReference type="ARBA" id="ARBA00022917"/>
    </source>
</evidence>
<evidence type="ECO:0000256" key="6">
    <source>
        <dbReference type="ARBA" id="ARBA00022840"/>
    </source>
</evidence>
<keyword evidence="6" id="KW-0067">ATP-binding</keyword>
<organism evidence="15 16">
    <name type="scientific">Blastocystis sp. subtype 1 (strain ATCC 50177 / NandII)</name>
    <dbReference type="NCBI Taxonomy" id="478820"/>
    <lineage>
        <taxon>Eukaryota</taxon>
        <taxon>Sar</taxon>
        <taxon>Stramenopiles</taxon>
        <taxon>Bigyra</taxon>
        <taxon>Opalozoa</taxon>
        <taxon>Opalinata</taxon>
        <taxon>Blastocystidae</taxon>
        <taxon>Blastocystis</taxon>
    </lineage>
</organism>
<evidence type="ECO:0000256" key="2">
    <source>
        <dbReference type="ARBA" id="ARBA00008226"/>
    </source>
</evidence>
<keyword evidence="16" id="KW-1185">Reference proteome</keyword>
<comment type="catalytic activity">
    <reaction evidence="12">
        <text>tRNA(Phe) + L-phenylalanine + ATP = L-phenylalanyl-tRNA(Phe) + AMP + diphosphate + H(+)</text>
        <dbReference type="Rhea" id="RHEA:19413"/>
        <dbReference type="Rhea" id="RHEA-COMP:9668"/>
        <dbReference type="Rhea" id="RHEA-COMP:9699"/>
        <dbReference type="ChEBI" id="CHEBI:15378"/>
        <dbReference type="ChEBI" id="CHEBI:30616"/>
        <dbReference type="ChEBI" id="CHEBI:33019"/>
        <dbReference type="ChEBI" id="CHEBI:58095"/>
        <dbReference type="ChEBI" id="CHEBI:78442"/>
        <dbReference type="ChEBI" id="CHEBI:78531"/>
        <dbReference type="ChEBI" id="CHEBI:456215"/>
        <dbReference type="EC" id="6.1.1.20"/>
    </reaction>
</comment>
<dbReference type="InterPro" id="IPR002319">
    <property type="entry name" value="Phenylalanyl-tRNA_Synthase"/>
</dbReference>
<evidence type="ECO:0000256" key="12">
    <source>
        <dbReference type="ARBA" id="ARBA00049255"/>
    </source>
</evidence>
<dbReference type="InterPro" id="IPR005121">
    <property type="entry name" value="Fdx_antiC-bd"/>
</dbReference>
<dbReference type="Gene3D" id="3.30.930.10">
    <property type="entry name" value="Bira Bifunctional Protein, Domain 2"/>
    <property type="match status" value="2"/>
</dbReference>
<dbReference type="PROSITE" id="PS50862">
    <property type="entry name" value="AA_TRNA_LIGASE_II"/>
    <property type="match status" value="1"/>
</dbReference>
<sequence length="403" mass="46451">MFVASIQSSISRAPAWIQAVGLRGCVCRLSTSSYPELIKDNEWNNITPTIAKKVGMNIYQQPLNPICILKKTILKYFAKEYGNEFKVFEGISPVVTTTQAFDNLLIPKDHVTRRKSDTYFVDATHVLRPHTSAHQVDCLSKGADSFIVVGDCYRRDEVNMTHYPVFTQMEVVRTLPRNSSPQTIIDDLKKVTDGLIHYLLGNVNYRWIDAYFPFTDPSLEVEVFRDGKWMELLGCGAIQPQVYANANRPEDCGWAVGFGLDRLAMSLFKIPDIRLFWLTDKRFLSQFESCVDGVEIGKEVPVFHPLSKFPSCYKDVSFFLPEGMDKEHFCFNDMYEIVRNESGDLVEDIELIDSFFNKKKNRQSLCYRIHYRSHERNLLNSEIDEIQMRIRGEFAQKLGVTLR</sequence>
<dbReference type="SMART" id="SM00896">
    <property type="entry name" value="FDX-ACB"/>
    <property type="match status" value="1"/>
</dbReference>
<dbReference type="GO" id="GO:0005759">
    <property type="term" value="C:mitochondrial matrix"/>
    <property type="evidence" value="ECO:0007669"/>
    <property type="project" value="UniProtKB-SubCell"/>
</dbReference>
<feature type="domain" description="Aminoacyl-transfer RNA synthetases class-II family profile" evidence="13">
    <location>
        <begin position="69"/>
        <end position="305"/>
    </location>
</feature>
<evidence type="ECO:0000256" key="5">
    <source>
        <dbReference type="ARBA" id="ARBA00022741"/>
    </source>
</evidence>
<keyword evidence="9" id="KW-0496">Mitochondrion</keyword>
<evidence type="ECO:0000256" key="1">
    <source>
        <dbReference type="ARBA" id="ARBA00004305"/>
    </source>
</evidence>
<accession>A0A196SQ12</accession>
<dbReference type="OrthoDB" id="4457at2759"/>
<dbReference type="Pfam" id="PF01409">
    <property type="entry name" value="tRNA-synt_2d"/>
    <property type="match status" value="1"/>
</dbReference>
<evidence type="ECO:0000259" key="14">
    <source>
        <dbReference type="PROSITE" id="PS51447"/>
    </source>
</evidence>
<name>A0A196SQ12_BLAHN</name>
<dbReference type="SUPFAM" id="SSF54991">
    <property type="entry name" value="Anticodon-binding domain of PheRS"/>
    <property type="match status" value="1"/>
</dbReference>
<dbReference type="GO" id="GO:0006432">
    <property type="term" value="P:phenylalanyl-tRNA aminoacylation"/>
    <property type="evidence" value="ECO:0007669"/>
    <property type="project" value="TreeGrafter"/>
</dbReference>
<dbReference type="STRING" id="478820.A0A196SQ12"/>
<keyword evidence="4" id="KW-0436">Ligase</keyword>
<dbReference type="GO" id="GO:0005524">
    <property type="term" value="F:ATP binding"/>
    <property type="evidence" value="ECO:0007669"/>
    <property type="project" value="UniProtKB-KW"/>
</dbReference>
<comment type="subcellular location">
    <subcellularLocation>
        <location evidence="1">Mitochondrion matrix</location>
    </subcellularLocation>
</comment>
<evidence type="ECO:0000313" key="15">
    <source>
        <dbReference type="EMBL" id="OAO18242.1"/>
    </source>
</evidence>
<dbReference type="Gene3D" id="3.30.70.380">
    <property type="entry name" value="Ferrodoxin-fold anticodon-binding domain"/>
    <property type="match status" value="1"/>
</dbReference>
<dbReference type="SUPFAM" id="SSF55681">
    <property type="entry name" value="Class II aaRS and biotin synthetases"/>
    <property type="match status" value="1"/>
</dbReference>
<dbReference type="Proteomes" id="UP000078348">
    <property type="component" value="Unassembled WGS sequence"/>
</dbReference>
<evidence type="ECO:0000256" key="4">
    <source>
        <dbReference type="ARBA" id="ARBA00022598"/>
    </source>
</evidence>
<dbReference type="AlphaFoldDB" id="A0A196SQ12"/>
<evidence type="ECO:0000256" key="10">
    <source>
        <dbReference type="ARBA" id="ARBA00023146"/>
    </source>
</evidence>
<evidence type="ECO:0000256" key="3">
    <source>
        <dbReference type="ARBA" id="ARBA00012814"/>
    </source>
</evidence>
<dbReference type="PANTHER" id="PTHR11538:SF41">
    <property type="entry name" value="PHENYLALANINE--TRNA LIGASE, MITOCHONDRIAL"/>
    <property type="match status" value="1"/>
</dbReference>
<gene>
    <name evidence="15" type="ORF">AV274_0024</name>
</gene>
<evidence type="ECO:0000256" key="11">
    <source>
        <dbReference type="ARBA" id="ARBA00031194"/>
    </source>
</evidence>
<dbReference type="GO" id="GO:0000049">
    <property type="term" value="F:tRNA binding"/>
    <property type="evidence" value="ECO:0007669"/>
    <property type="project" value="InterPro"/>
</dbReference>
<keyword evidence="5" id="KW-0547">Nucleotide-binding</keyword>
<proteinExistence type="inferred from homology"/>
<dbReference type="EMBL" id="LXWW01000001">
    <property type="protein sequence ID" value="OAO18242.1"/>
    <property type="molecule type" value="Genomic_DNA"/>
</dbReference>